<dbReference type="SUPFAM" id="SSF51197">
    <property type="entry name" value="Clavaminate synthase-like"/>
    <property type="match status" value="1"/>
</dbReference>
<dbReference type="AlphaFoldDB" id="A0A378HY95"/>
<dbReference type="InterPro" id="IPR003819">
    <property type="entry name" value="TauD/TfdA-like"/>
</dbReference>
<dbReference type="InterPro" id="IPR050411">
    <property type="entry name" value="AlphaKG_dependent_hydroxylases"/>
</dbReference>
<dbReference type="Pfam" id="PF02668">
    <property type="entry name" value="TauD"/>
    <property type="match status" value="1"/>
</dbReference>
<gene>
    <name evidence="4" type="ORF">NCTC13315_00389</name>
</gene>
<dbReference type="PANTHER" id="PTHR10696">
    <property type="entry name" value="GAMMA-BUTYROBETAINE HYDROXYLASE-RELATED"/>
    <property type="match status" value="1"/>
</dbReference>
<sequence length="258" mass="29904">MINSATEFYFQPYLIESKKQTLFDINLSSLLAQTTQYKIVLLRGFPALTRDELLNYCASQAKLLHWDFGPVMEMRPSPDAKNYLFTHGDVPLHWDGAFHQEPRFLFFHCLQAPAENTGGETLFVNTEKVWQQATTEQQRQWLDYELSFSTEKLAHYGGQIKRKLIAKHPDTGQTLMRFAEPVGEDYLNPVTVNIVNKSDSESKAIIKEISRLMHDSHACYQHQWQTGDYLIADNFSLLHGRNAFSQITPRHLRRIQIL</sequence>
<dbReference type="Gene3D" id="3.60.130.10">
    <property type="entry name" value="Clavaminate synthase-like"/>
    <property type="match status" value="1"/>
</dbReference>
<evidence type="ECO:0000313" key="4">
    <source>
        <dbReference type="EMBL" id="STX27868.1"/>
    </source>
</evidence>
<evidence type="ECO:0000256" key="1">
    <source>
        <dbReference type="ARBA" id="ARBA00001954"/>
    </source>
</evidence>
<reference evidence="4 5" key="1">
    <citation type="submission" date="2018-06" db="EMBL/GenBank/DDBJ databases">
        <authorList>
            <consortium name="Pathogen Informatics"/>
            <person name="Doyle S."/>
        </authorList>
    </citation>
    <scope>NUCLEOTIDE SEQUENCE [LARGE SCALE GENOMIC DNA]</scope>
    <source>
        <strain evidence="4 5">NCTC13315</strain>
    </source>
</reference>
<dbReference type="InterPro" id="IPR042098">
    <property type="entry name" value="TauD-like_sf"/>
</dbReference>
<evidence type="ECO:0000259" key="3">
    <source>
        <dbReference type="Pfam" id="PF02668"/>
    </source>
</evidence>
<proteinExistence type="predicted"/>
<name>A0A378HY95_9GAMM</name>
<dbReference type="EMBL" id="UGNV01000001">
    <property type="protein sequence ID" value="STX27868.1"/>
    <property type="molecule type" value="Genomic_DNA"/>
</dbReference>
<protein>
    <submittedName>
        <fullName evidence="4">Pyoverdine biosynthesis protein PvcB</fullName>
    </submittedName>
</protein>
<comment type="cofactor">
    <cofactor evidence="1">
        <name>Fe(2+)</name>
        <dbReference type="ChEBI" id="CHEBI:29033"/>
    </cofactor>
</comment>
<dbReference type="PANTHER" id="PTHR10696:SF53">
    <property type="entry name" value="TYROSINE ISONITRILE DESATURASE"/>
    <property type="match status" value="1"/>
</dbReference>
<feature type="domain" description="TauD/TfdA-like" evidence="3">
    <location>
        <begin position="31"/>
        <end position="255"/>
    </location>
</feature>
<accession>A0A378HY95</accession>
<dbReference type="RefSeq" id="WP_242604243.1">
    <property type="nucleotide sequence ID" value="NZ_CAAAHO010000006.1"/>
</dbReference>
<evidence type="ECO:0000256" key="2">
    <source>
        <dbReference type="ARBA" id="ARBA00023002"/>
    </source>
</evidence>
<keyword evidence="5" id="KW-1185">Reference proteome</keyword>
<keyword evidence="2" id="KW-0560">Oxidoreductase</keyword>
<dbReference type="Proteomes" id="UP000254968">
    <property type="component" value="Unassembled WGS sequence"/>
</dbReference>
<dbReference type="GO" id="GO:0016706">
    <property type="term" value="F:2-oxoglutarate-dependent dioxygenase activity"/>
    <property type="evidence" value="ECO:0007669"/>
    <property type="project" value="UniProtKB-ARBA"/>
</dbReference>
<organism evidence="4 5">
    <name type="scientific">Legionella beliardensis</name>
    <dbReference type="NCBI Taxonomy" id="91822"/>
    <lineage>
        <taxon>Bacteria</taxon>
        <taxon>Pseudomonadati</taxon>
        <taxon>Pseudomonadota</taxon>
        <taxon>Gammaproteobacteria</taxon>
        <taxon>Legionellales</taxon>
        <taxon>Legionellaceae</taxon>
        <taxon>Legionella</taxon>
    </lineage>
</organism>
<evidence type="ECO:0000313" key="5">
    <source>
        <dbReference type="Proteomes" id="UP000254968"/>
    </source>
</evidence>